<evidence type="ECO:0000313" key="11">
    <source>
        <dbReference type="Proteomes" id="UP000332487"/>
    </source>
</evidence>
<feature type="domain" description="RNA-binding S4" evidence="8">
    <location>
        <begin position="101"/>
        <end position="168"/>
    </location>
</feature>
<dbReference type="InterPro" id="IPR018079">
    <property type="entry name" value="Ribosomal_uS4_CS"/>
</dbReference>
<comment type="subunit">
    <text evidence="6">Part of the 30S ribosomal subunit. Contacts protein S5. The interaction surface between S4 and S5 is involved in control of translational fidelity.</text>
</comment>
<name>A0SNY6_MICA2</name>
<reference evidence="9" key="1">
    <citation type="journal article" date="2006" name="Science">
        <title>Lineages of acidophilic archaea revealed by community genomic analysis.</title>
        <authorList>
            <person name="Baker B.J."/>
            <person name="Tyson G.W."/>
            <person name="Webb R.I."/>
            <person name="Flanagan J."/>
            <person name="Hugenholtz P."/>
            <person name="Allen E.E."/>
            <person name="Banfield J.F."/>
        </authorList>
    </citation>
    <scope>NUCLEOTIDE SEQUENCE</scope>
</reference>
<dbReference type="PROSITE" id="PS50889">
    <property type="entry name" value="S4"/>
    <property type="match status" value="1"/>
</dbReference>
<keyword evidence="2 6" id="KW-0699">rRNA-binding</keyword>
<dbReference type="PROSITE" id="PS00632">
    <property type="entry name" value="RIBOSOMAL_S4"/>
    <property type="match status" value="1"/>
</dbReference>
<evidence type="ECO:0000256" key="6">
    <source>
        <dbReference type="HAMAP-Rule" id="MF_01306"/>
    </source>
</evidence>
<evidence type="ECO:0000256" key="7">
    <source>
        <dbReference type="SAM" id="MobiDB-lite"/>
    </source>
</evidence>
<evidence type="ECO:0000256" key="3">
    <source>
        <dbReference type="ARBA" id="ARBA00022884"/>
    </source>
</evidence>
<feature type="compositionally biased region" description="Basic and acidic residues" evidence="7">
    <location>
        <begin position="166"/>
        <end position="180"/>
    </location>
</feature>
<evidence type="ECO:0000256" key="1">
    <source>
        <dbReference type="ARBA" id="ARBA00007465"/>
    </source>
</evidence>
<organism evidence="9">
    <name type="scientific">Candidatus Micrarchaeum acidiphilum ARMAN-2</name>
    <dbReference type="NCBI Taxonomy" id="425595"/>
    <lineage>
        <taxon>Archaea</taxon>
        <taxon>Candidatus Micrarchaeota</taxon>
        <taxon>Candidatus Micrarchaeia</taxon>
        <taxon>Candidatus Micrarchaeales</taxon>
        <taxon>Candidatus Micrarchaeaceae</taxon>
        <taxon>Candidatus Micrarchaeum</taxon>
    </lineage>
</organism>
<dbReference type="SUPFAM" id="SSF55174">
    <property type="entry name" value="Alpha-L RNA-binding motif"/>
    <property type="match status" value="1"/>
</dbReference>
<sequence>MGAPKRNRRKYDKPKDIWNLARIKADNALIAEYGLANMHELWKVQSEISRLRGNVRVLLSGSSSHDTSDKIIARMVKFGILENGATLEKVLDITPNAFLERRLQTVVFKKGLARTIKQARQLITHGFIAVNMKRVSIPGYMVTTAEDDKISYYKPIDINVNVKQPEAAKPESAEQEKAQPAEEAVAQ</sequence>
<reference evidence="10 11" key="3">
    <citation type="journal article" date="2010" name="Proc. Natl. Acad. Sci. U.S.A.">
        <title>Enigmatic, ultrasmall, uncultivated Archaea.</title>
        <authorList>
            <person name="Baker B.J."/>
            <person name="Comolli L.R."/>
            <person name="Dick G.J."/>
            <person name="Hauser L.J."/>
            <person name="Hyatt D."/>
            <person name="Dill B.D."/>
            <person name="Land M.L."/>
            <person name="Verberkmoes N.C."/>
            <person name="Hettich R.L."/>
            <person name="Banfield J.F."/>
        </authorList>
    </citation>
    <scope>NUCLEOTIDE SEQUENCE [LARGE SCALE GENOMIC DNA]</scope>
    <source>
        <strain evidence="10">ARMAN-2</strain>
    </source>
</reference>
<keyword evidence="3 6" id="KW-0694">RNA-binding</keyword>
<comment type="function">
    <text evidence="6">With S5 and S12 plays an important role in translational accuracy.</text>
</comment>
<dbReference type="InterPro" id="IPR022802">
    <property type="entry name" value="Ribosomal_uS4_arc"/>
</dbReference>
<dbReference type="Pfam" id="PF01479">
    <property type="entry name" value="S4"/>
    <property type="match status" value="1"/>
</dbReference>
<dbReference type="GO" id="GO:0003735">
    <property type="term" value="F:structural constituent of ribosome"/>
    <property type="evidence" value="ECO:0007669"/>
    <property type="project" value="InterPro"/>
</dbReference>
<gene>
    <name evidence="6" type="primary">rps4</name>
    <name evidence="10" type="ORF">UNLARM2_0651</name>
</gene>
<keyword evidence="4 6" id="KW-0689">Ribosomal protein</keyword>
<comment type="similarity">
    <text evidence="1 6">Belongs to the universal ribosomal protein uS4 family.</text>
</comment>
<evidence type="ECO:0000256" key="4">
    <source>
        <dbReference type="ARBA" id="ARBA00022980"/>
    </source>
</evidence>
<protein>
    <recommendedName>
        <fullName evidence="6">Small ribosomal subunit protein uS4</fullName>
    </recommendedName>
</protein>
<evidence type="ECO:0000259" key="8">
    <source>
        <dbReference type="SMART" id="SM00363"/>
    </source>
</evidence>
<dbReference type="AlphaFoldDB" id="A0SNY6"/>
<dbReference type="SMART" id="SM00363">
    <property type="entry name" value="S4"/>
    <property type="match status" value="1"/>
</dbReference>
<keyword evidence="11" id="KW-1185">Reference proteome</keyword>
<proteinExistence type="inferred from homology"/>
<dbReference type="Gene3D" id="3.10.290.10">
    <property type="entry name" value="RNA-binding S4 domain"/>
    <property type="match status" value="1"/>
</dbReference>
<dbReference type="GO" id="GO:0015935">
    <property type="term" value="C:small ribosomal subunit"/>
    <property type="evidence" value="ECO:0007669"/>
    <property type="project" value="InterPro"/>
</dbReference>
<dbReference type="EMBL" id="GG697240">
    <property type="protein sequence ID" value="EET90213.1"/>
    <property type="molecule type" value="Genomic_DNA"/>
</dbReference>
<accession>A0SNY6</accession>
<dbReference type="InterPro" id="IPR036986">
    <property type="entry name" value="S4_RNA-bd_sf"/>
</dbReference>
<dbReference type="HAMAP" id="MF_01306_A">
    <property type="entry name" value="Ribosomal_uS4_A"/>
    <property type="match status" value="1"/>
</dbReference>
<dbReference type="InterPro" id="IPR002942">
    <property type="entry name" value="S4_RNA-bd"/>
</dbReference>
<dbReference type="InterPro" id="IPR005710">
    <property type="entry name" value="Ribosomal_uS4_euk/arc"/>
</dbReference>
<dbReference type="NCBIfam" id="NF003139">
    <property type="entry name" value="PRK04051.1"/>
    <property type="match status" value="1"/>
</dbReference>
<dbReference type="PANTHER" id="PTHR11831:SF5">
    <property type="entry name" value="40S RIBOSOMAL PROTEIN S9"/>
    <property type="match status" value="1"/>
</dbReference>
<dbReference type="GO" id="GO:0006412">
    <property type="term" value="P:translation"/>
    <property type="evidence" value="ECO:0007669"/>
    <property type="project" value="UniProtKB-UniRule"/>
</dbReference>
<keyword evidence="5 6" id="KW-0687">Ribonucleoprotein</keyword>
<evidence type="ECO:0000313" key="10">
    <source>
        <dbReference type="EMBL" id="EET90213.1"/>
    </source>
</evidence>
<dbReference type="EMBL" id="DQ848677">
    <property type="protein sequence ID" value="ABI23026.1"/>
    <property type="molecule type" value="Genomic_DNA"/>
</dbReference>
<dbReference type="NCBIfam" id="TIGR01018">
    <property type="entry name" value="uS4_arch"/>
    <property type="match status" value="1"/>
</dbReference>
<dbReference type="Proteomes" id="UP000332487">
    <property type="component" value="Unassembled WGS sequence"/>
</dbReference>
<feature type="region of interest" description="Disordered" evidence="7">
    <location>
        <begin position="164"/>
        <end position="187"/>
    </location>
</feature>
<reference evidence="10 11" key="2">
    <citation type="journal article" date="2009" name="Genome Biol.">
        <title>Community-wide analysis of microbial genome sequence signatures.</title>
        <authorList>
            <person name="Dick G.J."/>
            <person name="Andersson A.F."/>
            <person name="Baker B.J."/>
            <person name="Simmons S.L."/>
            <person name="Thomas B.C."/>
            <person name="Yelton A.P."/>
            <person name="Banfield J.F."/>
        </authorList>
    </citation>
    <scope>NUCLEOTIDE SEQUENCE [LARGE SCALE GENOMIC DNA]</scope>
    <source>
        <strain evidence="10">ARMAN-2</strain>
    </source>
</reference>
<evidence type="ECO:0000256" key="5">
    <source>
        <dbReference type="ARBA" id="ARBA00023274"/>
    </source>
</evidence>
<dbReference type="PANTHER" id="PTHR11831">
    <property type="entry name" value="30S 40S RIBOSOMAL PROTEIN"/>
    <property type="match status" value="1"/>
</dbReference>
<dbReference type="InterPro" id="IPR022801">
    <property type="entry name" value="Ribosomal_uS4"/>
</dbReference>
<evidence type="ECO:0000256" key="2">
    <source>
        <dbReference type="ARBA" id="ARBA00022730"/>
    </source>
</evidence>
<dbReference type="CDD" id="cd00165">
    <property type="entry name" value="S4"/>
    <property type="match status" value="1"/>
</dbReference>
<evidence type="ECO:0000313" key="9">
    <source>
        <dbReference type="EMBL" id="ABI23026.1"/>
    </source>
</evidence>
<dbReference type="GO" id="GO:0042274">
    <property type="term" value="P:ribosomal small subunit biogenesis"/>
    <property type="evidence" value="ECO:0007669"/>
    <property type="project" value="TreeGrafter"/>
</dbReference>
<dbReference type="GO" id="GO:0019843">
    <property type="term" value="F:rRNA binding"/>
    <property type="evidence" value="ECO:0007669"/>
    <property type="project" value="UniProtKB-UniRule"/>
</dbReference>
<comment type="function">
    <text evidence="6">One of the primary rRNA binding proteins, it binds directly to 16S rRNA where it nucleates assembly of the body of the 30S subunit.</text>
</comment>